<feature type="domain" description="4Fe-4S ferredoxin-type" evidence="10">
    <location>
        <begin position="650"/>
        <end position="683"/>
    </location>
</feature>
<evidence type="ECO:0000313" key="12">
    <source>
        <dbReference type="EMBL" id="MFE1752959.1"/>
    </source>
</evidence>
<feature type="domain" description="FAD-binding PCMH-type" evidence="11">
    <location>
        <begin position="65"/>
        <end position="302"/>
    </location>
</feature>
<evidence type="ECO:0000313" key="13">
    <source>
        <dbReference type="Proteomes" id="UP001599756"/>
    </source>
</evidence>
<dbReference type="InterPro" id="IPR036318">
    <property type="entry name" value="FAD-bd_PCMH-like_sf"/>
</dbReference>
<dbReference type="Pfam" id="PF02913">
    <property type="entry name" value="FAD-oxidase_C"/>
    <property type="match status" value="1"/>
</dbReference>
<dbReference type="PROSITE" id="PS51379">
    <property type="entry name" value="4FE4S_FER_2"/>
    <property type="match status" value="1"/>
</dbReference>
<dbReference type="SUPFAM" id="SSF46548">
    <property type="entry name" value="alpha-helical ferredoxin"/>
    <property type="match status" value="1"/>
</dbReference>
<dbReference type="Gene3D" id="1.10.45.10">
    <property type="entry name" value="Vanillyl-alcohol Oxidase, Chain A, domain 4"/>
    <property type="match status" value="1"/>
</dbReference>
<reference evidence="12 13" key="1">
    <citation type="submission" date="2024-09" db="EMBL/GenBank/DDBJ databases">
        <title>The Natural Products Discovery Center: Release of the First 8490 Sequenced Strains for Exploring Actinobacteria Biosynthetic Diversity.</title>
        <authorList>
            <person name="Kalkreuter E."/>
            <person name="Kautsar S.A."/>
            <person name="Yang D."/>
            <person name="Bader C.D."/>
            <person name="Teijaro C.N."/>
            <person name="Fluegel L."/>
            <person name="Davis C.M."/>
            <person name="Simpson J.R."/>
            <person name="Lauterbach L."/>
            <person name="Steele A.D."/>
            <person name="Gui C."/>
            <person name="Meng S."/>
            <person name="Li G."/>
            <person name="Viehrig K."/>
            <person name="Ye F."/>
            <person name="Su P."/>
            <person name="Kiefer A.F."/>
            <person name="Nichols A."/>
            <person name="Cepeda A.J."/>
            <person name="Yan W."/>
            <person name="Fan B."/>
            <person name="Jiang Y."/>
            <person name="Adhikari A."/>
            <person name="Zheng C.-J."/>
            <person name="Schuster L."/>
            <person name="Cowan T.M."/>
            <person name="Smanski M.J."/>
            <person name="Chevrette M.G."/>
            <person name="De Carvalho L.P.S."/>
            <person name="Shen B."/>
        </authorList>
    </citation>
    <scope>NUCLEOTIDE SEQUENCE [LARGE SCALE GENOMIC DNA]</scope>
    <source>
        <strain evidence="12 13">NPDC059500</strain>
    </source>
</reference>
<dbReference type="PANTHER" id="PTHR11748">
    <property type="entry name" value="D-LACTATE DEHYDROGENASE"/>
    <property type="match status" value="1"/>
</dbReference>
<keyword evidence="9" id="KW-1133">Transmembrane helix</keyword>
<keyword evidence="7" id="KW-0411">Iron-sulfur</keyword>
<keyword evidence="13" id="KW-1185">Reference proteome</keyword>
<dbReference type="Pfam" id="PF13183">
    <property type="entry name" value="Fer4_8"/>
    <property type="match status" value="1"/>
</dbReference>
<dbReference type="EMBL" id="JBHYTS010000032">
    <property type="protein sequence ID" value="MFE1752959.1"/>
    <property type="molecule type" value="Genomic_DNA"/>
</dbReference>
<evidence type="ECO:0000256" key="5">
    <source>
        <dbReference type="ARBA" id="ARBA00023002"/>
    </source>
</evidence>
<dbReference type="InterPro" id="IPR016166">
    <property type="entry name" value="FAD-bd_PCMH"/>
</dbReference>
<name>A0ABW6H8M3_9ACTN</name>
<feature type="region of interest" description="Disordered" evidence="8">
    <location>
        <begin position="1"/>
        <end position="26"/>
    </location>
</feature>
<keyword evidence="5" id="KW-0560">Oxidoreductase</keyword>
<evidence type="ECO:0000256" key="1">
    <source>
        <dbReference type="ARBA" id="ARBA00001974"/>
    </source>
</evidence>
<evidence type="ECO:0000256" key="8">
    <source>
        <dbReference type="SAM" id="MobiDB-lite"/>
    </source>
</evidence>
<keyword evidence="9" id="KW-0472">Membrane</keyword>
<evidence type="ECO:0000256" key="3">
    <source>
        <dbReference type="ARBA" id="ARBA00022723"/>
    </source>
</evidence>
<evidence type="ECO:0000256" key="6">
    <source>
        <dbReference type="ARBA" id="ARBA00023004"/>
    </source>
</evidence>
<dbReference type="PROSITE" id="PS00198">
    <property type="entry name" value="4FE4S_FER_1"/>
    <property type="match status" value="1"/>
</dbReference>
<dbReference type="InterPro" id="IPR004017">
    <property type="entry name" value="Cys_rich_dom"/>
</dbReference>
<dbReference type="Proteomes" id="UP001599756">
    <property type="component" value="Unassembled WGS sequence"/>
</dbReference>
<dbReference type="InterPro" id="IPR006094">
    <property type="entry name" value="Oxid_FAD_bind_N"/>
</dbReference>
<dbReference type="PANTHER" id="PTHR11748:SF119">
    <property type="entry name" value="D-2-HYDROXYGLUTARATE DEHYDROGENASE"/>
    <property type="match status" value="1"/>
</dbReference>
<comment type="caution">
    <text evidence="12">The sequence shown here is derived from an EMBL/GenBank/DDBJ whole genome shotgun (WGS) entry which is preliminary data.</text>
</comment>
<evidence type="ECO:0000256" key="7">
    <source>
        <dbReference type="ARBA" id="ARBA00023014"/>
    </source>
</evidence>
<evidence type="ECO:0000256" key="4">
    <source>
        <dbReference type="ARBA" id="ARBA00022827"/>
    </source>
</evidence>
<sequence>MAKATHRTATREVPAKTHLEIPGAPRARQTVDVGRLERALRRAVEGEVRFDAGSLGLYAQDASNFRQVPIGVVVPRTLDDVVAVHRICHDFGAPVLNRGGGTSLSGETVNEAVVIDHSKYLTAIGEIDTGRRLVTCEPGVINEELNRHTGRYNLVFGPDPSSHSRCVIGGNIGNNSCGIHSVQSQLYGPGPRTSDNVHALEIVTYDGARFWVGVNEEDQLDDIIAAGGRKGEIYAALRDLRDKYADVIRAGFHSVEEVPRRVSGYNLDELLPERGFNVARALVGTESTCATALRAVLMLTPALLQRTTVVVEYEDLAAAAEHCTEIIEKFRPIGLEGLDHQLIKDQQLKNMNVEDIEELPHPEGGGWLVVQFGADSAEESVAQADRFRAWLTGEKGYAPDRIRTAKSKQEGGTSEHLWAIRESGLGSTAFPPDGQDHWPGWEDSAVPPDRTGEYVRKLRDVMARHGITGAMYGHFGQGCIHCRLSFDLRTADGIATYRAFMEDAGDLVASMGGSISGEHGDGQQRAELLVKQYGPELLQAMREFKAIWDPQWKMNPGKVVDPYRMDENLKLGTDYNPPRPPVKFAYQDDGGDFAHATVRCVGVGKCRVPRADNTMCPSYQVTREEKHSTRGRARLLYEMLKGDVITDGWQSEEVKDALDLCLACKGCTSDCPVSVDMPTYKAEFLYHHYKSPSRRRPRHAYAFGFIDQAARIAARMPGLVNLATQTPGLSHLAKWAAGIDRRRPLPRFAPMTLQEWFARRGGTANPGGRPVVLFPDTFNNHFHTGVGVACVEAIEAAGWQVVMPEGHICCGRPLYDYGFLDAAERYLHHVLDTLRPHIRSGTPIVGMEPSCLAVFKDELPGLLPHDDDAMRLTRNAYHFAEFFQTFGIQPPRLEGKALLWGHCHQRATGGMDPDQRLLEQMGLEVDNLKGGCCGLAGSWGFESGKYAISMDCGEQALLPAVRDAGPDRAVVADGFSCKTQIEHAGTGRRALHVAELMKLAREHGVRSTADLPERAATPRPRPPLRERALRAATALAVVASVTALGYGAVRRTAARCR</sequence>
<dbReference type="Gene3D" id="3.30.465.10">
    <property type="match status" value="1"/>
</dbReference>
<keyword evidence="2" id="KW-0285">Flavoprotein</keyword>
<dbReference type="Pfam" id="PF01565">
    <property type="entry name" value="FAD_binding_4"/>
    <property type="match status" value="1"/>
</dbReference>
<dbReference type="PROSITE" id="PS51387">
    <property type="entry name" value="FAD_PCMH"/>
    <property type="match status" value="1"/>
</dbReference>
<keyword evidence="4" id="KW-0274">FAD</keyword>
<dbReference type="Pfam" id="PF02754">
    <property type="entry name" value="CCG"/>
    <property type="match status" value="1"/>
</dbReference>
<keyword evidence="6" id="KW-0408">Iron</keyword>
<keyword evidence="9" id="KW-0812">Transmembrane</keyword>
<dbReference type="InterPro" id="IPR004113">
    <property type="entry name" value="FAD-bd_oxidored_4_C"/>
</dbReference>
<dbReference type="SUPFAM" id="SSF56176">
    <property type="entry name" value="FAD-binding/transporter-associated domain-like"/>
    <property type="match status" value="1"/>
</dbReference>
<proteinExistence type="predicted"/>
<dbReference type="InterPro" id="IPR017900">
    <property type="entry name" value="4Fe4S_Fe_S_CS"/>
</dbReference>
<evidence type="ECO:0000256" key="2">
    <source>
        <dbReference type="ARBA" id="ARBA00022630"/>
    </source>
</evidence>
<dbReference type="Gene3D" id="3.30.70.2740">
    <property type="match status" value="1"/>
</dbReference>
<evidence type="ECO:0000259" key="10">
    <source>
        <dbReference type="PROSITE" id="PS51379"/>
    </source>
</evidence>
<feature type="compositionally biased region" description="Basic and acidic residues" evidence="8">
    <location>
        <begin position="9"/>
        <end position="19"/>
    </location>
</feature>
<evidence type="ECO:0000259" key="11">
    <source>
        <dbReference type="PROSITE" id="PS51387"/>
    </source>
</evidence>
<dbReference type="InterPro" id="IPR016169">
    <property type="entry name" value="FAD-bd_PCMH_sub2"/>
</dbReference>
<keyword evidence="3" id="KW-0479">Metal-binding</keyword>
<comment type="cofactor">
    <cofactor evidence="1">
        <name>FAD</name>
        <dbReference type="ChEBI" id="CHEBI:57692"/>
    </cofactor>
</comment>
<dbReference type="InterPro" id="IPR016164">
    <property type="entry name" value="FAD-linked_Oxase-like_C"/>
</dbReference>
<evidence type="ECO:0000256" key="9">
    <source>
        <dbReference type="SAM" id="Phobius"/>
    </source>
</evidence>
<dbReference type="InterPro" id="IPR017896">
    <property type="entry name" value="4Fe4S_Fe-S-bd"/>
</dbReference>
<dbReference type="SUPFAM" id="SSF55103">
    <property type="entry name" value="FAD-linked oxidases, C-terminal domain"/>
    <property type="match status" value="1"/>
</dbReference>
<dbReference type="RefSeq" id="WP_381809002.1">
    <property type="nucleotide sequence ID" value="NZ_JBHYTS010000032.1"/>
</dbReference>
<gene>
    <name evidence="12" type="ORF">ACFW88_20850</name>
</gene>
<protein>
    <submittedName>
        <fullName evidence="12">FAD-binding and (Fe-S)-binding domain-containing protein</fullName>
    </submittedName>
</protein>
<organism evidence="12 13">
    <name type="scientific">Streptomyces anandii</name>
    <dbReference type="NCBI Taxonomy" id="285454"/>
    <lineage>
        <taxon>Bacteria</taxon>
        <taxon>Bacillati</taxon>
        <taxon>Actinomycetota</taxon>
        <taxon>Actinomycetes</taxon>
        <taxon>Kitasatosporales</taxon>
        <taxon>Streptomycetaceae</taxon>
        <taxon>Streptomyces</taxon>
    </lineage>
</organism>
<accession>A0ABW6H8M3</accession>
<feature type="transmembrane region" description="Helical" evidence="9">
    <location>
        <begin position="1028"/>
        <end position="1049"/>
    </location>
</feature>
<dbReference type="InterPro" id="IPR016171">
    <property type="entry name" value="Vanillyl_alc_oxidase_C-sub2"/>
</dbReference>